<feature type="non-terminal residue" evidence="2">
    <location>
        <position position="403"/>
    </location>
</feature>
<evidence type="ECO:0000256" key="1">
    <source>
        <dbReference type="SAM" id="MobiDB-lite"/>
    </source>
</evidence>
<organism evidence="2 3">
    <name type="scientific">Saccharata proteae CBS 121410</name>
    <dbReference type="NCBI Taxonomy" id="1314787"/>
    <lineage>
        <taxon>Eukaryota</taxon>
        <taxon>Fungi</taxon>
        <taxon>Dikarya</taxon>
        <taxon>Ascomycota</taxon>
        <taxon>Pezizomycotina</taxon>
        <taxon>Dothideomycetes</taxon>
        <taxon>Dothideomycetes incertae sedis</taxon>
        <taxon>Botryosphaeriales</taxon>
        <taxon>Saccharataceae</taxon>
        <taxon>Saccharata</taxon>
    </lineage>
</organism>
<dbReference type="PANTHER" id="PTHR28058">
    <property type="entry name" value="37S RIBOSOMAL PROTEIN MRP51, MITOCHONDRIAL"/>
    <property type="match status" value="1"/>
</dbReference>
<dbReference type="EMBL" id="ML978711">
    <property type="protein sequence ID" value="KAF2091461.1"/>
    <property type="molecule type" value="Genomic_DNA"/>
</dbReference>
<evidence type="ECO:0000313" key="3">
    <source>
        <dbReference type="Proteomes" id="UP000799776"/>
    </source>
</evidence>
<protein>
    <submittedName>
        <fullName evidence="2">Uncharacterized protein</fullName>
    </submittedName>
</protein>
<keyword evidence="3" id="KW-1185">Reference proteome</keyword>
<dbReference type="GO" id="GO:0005763">
    <property type="term" value="C:mitochondrial small ribosomal subunit"/>
    <property type="evidence" value="ECO:0007669"/>
    <property type="project" value="TreeGrafter"/>
</dbReference>
<dbReference type="Pfam" id="PF11709">
    <property type="entry name" value="Mit_ribos_Mrp51"/>
    <property type="match status" value="1"/>
</dbReference>
<dbReference type="Proteomes" id="UP000799776">
    <property type="component" value="Unassembled WGS sequence"/>
</dbReference>
<evidence type="ECO:0000313" key="2">
    <source>
        <dbReference type="EMBL" id="KAF2091461.1"/>
    </source>
</evidence>
<dbReference type="PANTHER" id="PTHR28058:SF1">
    <property type="entry name" value="SMALL RIBOSOMAL SUBUNIT PROTEIN BS1M"/>
    <property type="match status" value="1"/>
</dbReference>
<reference evidence="2" key="1">
    <citation type="journal article" date="2020" name="Stud. Mycol.">
        <title>101 Dothideomycetes genomes: a test case for predicting lifestyles and emergence of pathogens.</title>
        <authorList>
            <person name="Haridas S."/>
            <person name="Albert R."/>
            <person name="Binder M."/>
            <person name="Bloem J."/>
            <person name="Labutti K."/>
            <person name="Salamov A."/>
            <person name="Andreopoulos B."/>
            <person name="Baker S."/>
            <person name="Barry K."/>
            <person name="Bills G."/>
            <person name="Bluhm B."/>
            <person name="Cannon C."/>
            <person name="Castanera R."/>
            <person name="Culley D."/>
            <person name="Daum C."/>
            <person name="Ezra D."/>
            <person name="Gonzalez J."/>
            <person name="Henrissat B."/>
            <person name="Kuo A."/>
            <person name="Liang C."/>
            <person name="Lipzen A."/>
            <person name="Lutzoni F."/>
            <person name="Magnuson J."/>
            <person name="Mondo S."/>
            <person name="Nolan M."/>
            <person name="Ohm R."/>
            <person name="Pangilinan J."/>
            <person name="Park H.-J."/>
            <person name="Ramirez L."/>
            <person name="Alfaro M."/>
            <person name="Sun H."/>
            <person name="Tritt A."/>
            <person name="Yoshinaga Y."/>
            <person name="Zwiers L.-H."/>
            <person name="Turgeon B."/>
            <person name="Goodwin S."/>
            <person name="Spatafora J."/>
            <person name="Crous P."/>
            <person name="Grigoriev I."/>
        </authorList>
    </citation>
    <scope>NUCLEOTIDE SEQUENCE</scope>
    <source>
        <strain evidence="2">CBS 121410</strain>
    </source>
</reference>
<feature type="region of interest" description="Disordered" evidence="1">
    <location>
        <begin position="1"/>
        <end position="42"/>
    </location>
</feature>
<accession>A0A9P4HYA2</accession>
<dbReference type="AlphaFoldDB" id="A0A9P4HYA2"/>
<feature type="region of interest" description="Disordered" evidence="1">
    <location>
        <begin position="258"/>
        <end position="290"/>
    </location>
</feature>
<dbReference type="InterPro" id="IPR016712">
    <property type="entry name" value="Rbsml_bS1m-like"/>
</dbReference>
<feature type="compositionally biased region" description="Low complexity" evidence="1">
    <location>
        <begin position="24"/>
        <end position="41"/>
    </location>
</feature>
<sequence>SPTADLLRGSRVFSLPPPLPRPDTGTTGSTSTFSNSSPTATQHYPTYQAVATPASSLHRGDWGFKRPLPLKATTRSSTPTMRIKEIDTIEHFTEFESAGDHVKTLEKWNELGIPISVRDKRRTISGQRAPHVSVFEDAADNTRLNKQDRENKAKWKYDGPWIGGMNAGEFDYFLKHRVRSRKLEFRQFLRDLFSQRAYSKKIAELDKEGLREELNELKVEDCRLTDAEFEEQLKAVRKDTTLSSEISHAISEFFDLPGASESESSSNTGRLIAGALGDTDKGPPRTHPSAGLSYLRSDALMENHPVLGPRENPTPVEGRILMSKTSADLRSYGRVGVAGIVAKLDMPMTASKSTSLKSSSFKDFGGPKVWVTVERASIDSHGRVELSIKPAVPEDVDIKQGRL</sequence>
<dbReference type="GO" id="GO:0003735">
    <property type="term" value="F:structural constituent of ribosome"/>
    <property type="evidence" value="ECO:0007669"/>
    <property type="project" value="TreeGrafter"/>
</dbReference>
<dbReference type="GO" id="GO:0070124">
    <property type="term" value="P:mitochondrial translational initiation"/>
    <property type="evidence" value="ECO:0007669"/>
    <property type="project" value="TreeGrafter"/>
</dbReference>
<proteinExistence type="predicted"/>
<gene>
    <name evidence="2" type="ORF">K490DRAFT_4044</name>
</gene>
<comment type="caution">
    <text evidence="2">The sequence shown here is derived from an EMBL/GenBank/DDBJ whole genome shotgun (WGS) entry which is preliminary data.</text>
</comment>
<feature type="non-terminal residue" evidence="2">
    <location>
        <position position="1"/>
    </location>
</feature>
<name>A0A9P4HYA2_9PEZI</name>
<dbReference type="OrthoDB" id="3913595at2759"/>